<dbReference type="PANTHER" id="PTHR43110:SF1">
    <property type="entry name" value="THIOL PEROXIDASE"/>
    <property type="match status" value="1"/>
</dbReference>
<keyword evidence="1" id="KW-0560">Oxidoreductase</keyword>
<evidence type="ECO:0000256" key="2">
    <source>
        <dbReference type="ARBA" id="ARBA00023284"/>
    </source>
</evidence>
<gene>
    <name evidence="4" type="ORF">BC349_04985</name>
</gene>
<dbReference type="RefSeq" id="WP_187255620.1">
    <property type="nucleotide sequence ID" value="NZ_JBHULF010000006.1"/>
</dbReference>
<dbReference type="PROSITE" id="PS51352">
    <property type="entry name" value="THIOREDOXIN_2"/>
    <property type="match status" value="1"/>
</dbReference>
<evidence type="ECO:0000313" key="5">
    <source>
        <dbReference type="Proteomes" id="UP000765802"/>
    </source>
</evidence>
<keyword evidence="5" id="KW-1185">Reference proteome</keyword>
<name>A0ABR7M5K9_9BACT</name>
<dbReference type="InterPro" id="IPR050455">
    <property type="entry name" value="Tpx_Peroxidase_subfamily"/>
</dbReference>
<dbReference type="InterPro" id="IPR000866">
    <property type="entry name" value="AhpC/TSA"/>
</dbReference>
<accession>A0ABR7M5K9</accession>
<dbReference type="PANTHER" id="PTHR43110">
    <property type="entry name" value="THIOL PEROXIDASE"/>
    <property type="match status" value="1"/>
</dbReference>
<dbReference type="InterPro" id="IPR024706">
    <property type="entry name" value="Peroxiredoxin_AhpC-typ"/>
</dbReference>
<dbReference type="SUPFAM" id="SSF52833">
    <property type="entry name" value="Thioredoxin-like"/>
    <property type="match status" value="1"/>
</dbReference>
<evidence type="ECO:0000259" key="3">
    <source>
        <dbReference type="PROSITE" id="PS51352"/>
    </source>
</evidence>
<reference evidence="4 5" key="1">
    <citation type="submission" date="2016-07" db="EMBL/GenBank/DDBJ databases">
        <title>Genome analysis of Flavihumibacter stibioxidans YS-17.</title>
        <authorList>
            <person name="Shi K."/>
            <person name="Han Y."/>
            <person name="Wang G."/>
        </authorList>
    </citation>
    <scope>NUCLEOTIDE SEQUENCE [LARGE SCALE GENOMIC DNA]</scope>
    <source>
        <strain evidence="4 5">YS-17</strain>
    </source>
</reference>
<dbReference type="Gene3D" id="3.40.30.10">
    <property type="entry name" value="Glutaredoxin"/>
    <property type="match status" value="1"/>
</dbReference>
<evidence type="ECO:0000256" key="1">
    <source>
        <dbReference type="ARBA" id="ARBA00023002"/>
    </source>
</evidence>
<feature type="domain" description="Thioredoxin" evidence="3">
    <location>
        <begin position="3"/>
        <end position="156"/>
    </location>
</feature>
<keyword evidence="2" id="KW-0676">Redox-active center</keyword>
<dbReference type="PIRSF" id="PIRSF000239">
    <property type="entry name" value="AHPC"/>
    <property type="match status" value="1"/>
</dbReference>
<organism evidence="4 5">
    <name type="scientific">Flavihumibacter stibioxidans</name>
    <dbReference type="NCBI Taxonomy" id="1834163"/>
    <lineage>
        <taxon>Bacteria</taxon>
        <taxon>Pseudomonadati</taxon>
        <taxon>Bacteroidota</taxon>
        <taxon>Chitinophagia</taxon>
        <taxon>Chitinophagales</taxon>
        <taxon>Chitinophagaceae</taxon>
        <taxon>Flavihumibacter</taxon>
    </lineage>
</organism>
<dbReference type="InterPro" id="IPR036249">
    <property type="entry name" value="Thioredoxin-like_sf"/>
</dbReference>
<proteinExistence type="predicted"/>
<dbReference type="InterPro" id="IPR013766">
    <property type="entry name" value="Thioredoxin_domain"/>
</dbReference>
<dbReference type="Pfam" id="PF00578">
    <property type="entry name" value="AhpC-TSA"/>
    <property type="match status" value="1"/>
</dbReference>
<dbReference type="Proteomes" id="UP000765802">
    <property type="component" value="Unassembled WGS sequence"/>
</dbReference>
<sequence length="156" mass="17398">MKIEVGQKAPDFSLFSSDKSKITLSEQKGKNVVLLFFPQAFTGVCTTELCNVRDNIALYNNTNAQVFGISVDSIFTLGKFREDQGLNFPLLSDFNKDASKAYDSLMEDFVFDMKGVSKRSAFIIDKEGIVRYAEILNKVTDLPDFDAIQKTLAGLN</sequence>
<evidence type="ECO:0000313" key="4">
    <source>
        <dbReference type="EMBL" id="MBC6490306.1"/>
    </source>
</evidence>
<dbReference type="EMBL" id="MBUA01000001">
    <property type="protein sequence ID" value="MBC6490306.1"/>
    <property type="molecule type" value="Genomic_DNA"/>
</dbReference>
<comment type="caution">
    <text evidence="4">The sequence shown here is derived from an EMBL/GenBank/DDBJ whole genome shotgun (WGS) entry which is preliminary data.</text>
</comment>
<protein>
    <submittedName>
        <fullName evidence="4">Peroxiredoxin</fullName>
    </submittedName>
</protein>